<dbReference type="Gene3D" id="3.40.50.150">
    <property type="entry name" value="Vaccinia Virus protein VP39"/>
    <property type="match status" value="1"/>
</dbReference>
<sequence>MTAVSLDTAGAGHSPVAMYDAALARHVAGAPATLTAHPAADSVSTAAPPGTTGPTPSTVDLATWCAAPSETDRALVDRCTGATLDVGCGPGRFTLAVAATGVPALGVDIAPAAVALVRARGGIALRRSVFGRLPGRGRWQHVLLADGNIGIGADPVRLLRRCRELLAPGGTVLVEVGAPGSGSGTAALRLRDGERCSAPFRWAYLAVDALAGTAATAGLHVRTQWTEGGRWFAELTG</sequence>
<dbReference type="Pfam" id="PF13649">
    <property type="entry name" value="Methyltransf_25"/>
    <property type="match status" value="1"/>
</dbReference>
<organism evidence="2 3">
    <name type="scientific">Actinocatenispora comari</name>
    <dbReference type="NCBI Taxonomy" id="2807577"/>
    <lineage>
        <taxon>Bacteria</taxon>
        <taxon>Bacillati</taxon>
        <taxon>Actinomycetota</taxon>
        <taxon>Actinomycetes</taxon>
        <taxon>Micromonosporales</taxon>
        <taxon>Micromonosporaceae</taxon>
        <taxon>Actinocatenispora</taxon>
    </lineage>
</organism>
<dbReference type="RefSeq" id="WP_225919018.1">
    <property type="nucleotide sequence ID" value="NZ_BOPO01000133.1"/>
</dbReference>
<dbReference type="Proteomes" id="UP000614996">
    <property type="component" value="Unassembled WGS sequence"/>
</dbReference>
<evidence type="ECO:0000313" key="3">
    <source>
        <dbReference type="Proteomes" id="UP000614996"/>
    </source>
</evidence>
<protein>
    <recommendedName>
        <fullName evidence="1">Methyltransferase domain-containing protein</fullName>
    </recommendedName>
</protein>
<dbReference type="InterPro" id="IPR041698">
    <property type="entry name" value="Methyltransf_25"/>
</dbReference>
<accession>A0A8J4AKY3</accession>
<evidence type="ECO:0000313" key="2">
    <source>
        <dbReference type="EMBL" id="GIL31307.1"/>
    </source>
</evidence>
<proteinExistence type="predicted"/>
<feature type="domain" description="Methyltransferase" evidence="1">
    <location>
        <begin position="84"/>
        <end position="170"/>
    </location>
</feature>
<evidence type="ECO:0000259" key="1">
    <source>
        <dbReference type="Pfam" id="PF13649"/>
    </source>
</evidence>
<dbReference type="AlphaFoldDB" id="A0A8J4AKY3"/>
<gene>
    <name evidence="2" type="ORF">NUM_65610</name>
</gene>
<dbReference type="EMBL" id="BOPO01000133">
    <property type="protein sequence ID" value="GIL31307.1"/>
    <property type="molecule type" value="Genomic_DNA"/>
</dbReference>
<name>A0A8J4AKY3_9ACTN</name>
<dbReference type="CDD" id="cd02440">
    <property type="entry name" value="AdoMet_MTases"/>
    <property type="match status" value="1"/>
</dbReference>
<dbReference type="SUPFAM" id="SSF53335">
    <property type="entry name" value="S-adenosyl-L-methionine-dependent methyltransferases"/>
    <property type="match status" value="1"/>
</dbReference>
<keyword evidence="3" id="KW-1185">Reference proteome</keyword>
<dbReference type="InterPro" id="IPR029063">
    <property type="entry name" value="SAM-dependent_MTases_sf"/>
</dbReference>
<comment type="caution">
    <text evidence="2">The sequence shown here is derived from an EMBL/GenBank/DDBJ whole genome shotgun (WGS) entry which is preliminary data.</text>
</comment>
<reference evidence="3" key="1">
    <citation type="journal article" date="2021" name="Int. J. Syst. Evol. Microbiol.">
        <title>Actinocatenispora comari sp. nov., an endophytic actinomycete isolated from aerial parts of Comarum salesowianum.</title>
        <authorList>
            <person name="Oyunbileg N."/>
            <person name="Iizaka Y."/>
            <person name="Hamada M."/>
            <person name="Davaapurev B.O."/>
            <person name="Fukumoto A."/>
            <person name="Tsetseg B."/>
            <person name="Kato F."/>
            <person name="Tamura T."/>
            <person name="Batkhuu J."/>
            <person name="Anzai Y."/>
        </authorList>
    </citation>
    <scope>NUCLEOTIDE SEQUENCE [LARGE SCALE GENOMIC DNA]</scope>
    <source>
        <strain evidence="3">NUM-2625</strain>
    </source>
</reference>